<organism evidence="3">
    <name type="scientific">Puccinia triticina (isolate 1-1 / race 1 (BBBD))</name>
    <name type="common">Brown leaf rust fungus</name>
    <dbReference type="NCBI Taxonomy" id="630390"/>
    <lineage>
        <taxon>Eukaryota</taxon>
        <taxon>Fungi</taxon>
        <taxon>Dikarya</taxon>
        <taxon>Basidiomycota</taxon>
        <taxon>Pucciniomycotina</taxon>
        <taxon>Pucciniomycetes</taxon>
        <taxon>Pucciniales</taxon>
        <taxon>Pucciniaceae</taxon>
        <taxon>Puccinia</taxon>
    </lineage>
</organism>
<feature type="transmembrane region" description="Helical" evidence="2">
    <location>
        <begin position="541"/>
        <end position="561"/>
    </location>
</feature>
<gene>
    <name evidence="3" type="ORF">PTTG_01605</name>
</gene>
<dbReference type="OMA" id="GMAMISR"/>
<dbReference type="OrthoDB" id="3354346at2759"/>
<feature type="transmembrane region" description="Helical" evidence="2">
    <location>
        <begin position="431"/>
        <end position="452"/>
    </location>
</feature>
<dbReference type="VEuPathDB" id="FungiDB:PTTG_01605"/>
<evidence type="ECO:0000256" key="2">
    <source>
        <dbReference type="SAM" id="Phobius"/>
    </source>
</evidence>
<feature type="transmembrane region" description="Helical" evidence="2">
    <location>
        <begin position="494"/>
        <end position="520"/>
    </location>
</feature>
<dbReference type="PANTHER" id="PTHR16779">
    <property type="entry name" value="BETA-1,4-MANNOSYLTRANSFERASE EGH"/>
    <property type="match status" value="1"/>
</dbReference>
<feature type="transmembrane region" description="Helical" evidence="2">
    <location>
        <begin position="581"/>
        <end position="604"/>
    </location>
</feature>
<protein>
    <recommendedName>
        <fullName evidence="6">Acyltransferase 3 domain-containing protein</fullName>
    </recommendedName>
</protein>
<feature type="transmembrane region" description="Helical" evidence="2">
    <location>
        <begin position="611"/>
        <end position="631"/>
    </location>
</feature>
<feature type="compositionally biased region" description="Polar residues" evidence="1">
    <location>
        <begin position="184"/>
        <end position="223"/>
    </location>
</feature>
<keyword evidence="5" id="KW-1185">Reference proteome</keyword>
<evidence type="ECO:0000313" key="5">
    <source>
        <dbReference type="Proteomes" id="UP000005240"/>
    </source>
</evidence>
<keyword evidence="2" id="KW-1133">Transmembrane helix</keyword>
<feature type="compositionally biased region" description="Polar residues" evidence="1">
    <location>
        <begin position="232"/>
        <end position="250"/>
    </location>
</feature>
<dbReference type="EMBL" id="ADAS02000051">
    <property type="protein sequence ID" value="OAV93448.1"/>
    <property type="molecule type" value="Genomic_DNA"/>
</dbReference>
<dbReference type="Proteomes" id="UP000005240">
    <property type="component" value="Unassembled WGS sequence"/>
</dbReference>
<sequence length="712" mass="78913">MVLGHRWARWPVGNTYCAGGARGWGSSWTDRLVVLMGSDRIWEEWLLLKYAPPSVPHSQAIPIRNILLLLPPPLSTQPAQKKPSAMNNTANYPPPPRPPHPSDSQAPAPSEYDSASSPLPRYTSPLNPNPNPNHLNNRTTHRQPPHPEQYQQQHYPHQQQQYQQPPANRPYNSNSMHHHYQPHPLSNPTYLDSSPTLSTEPQTLSGSTPHTPSAQSLEKSASPINDPHHHQSNLYQQAPTSASPELNLSSSRPSSFIARREIVHHSPLAKIHRAWTGAAIGDSGIDDRHVKKKRLGYLDGLKFFAALIVMNGTLFDAVLTENDYKPLQRGSPLYIFRSTNLGVSMMLLLSGRCLIAPLWDAPTPHAKLLMKNQDPNKPLISWPRLTRAMLIRPFRFLLPVLAVAALQWGLASGGDGRATRNCNNAGMTEPYWANIDRFAGFMTLFFDLFTYFEVDTIAGKAFGANLWTVPWLFQSSYAVYVTHFMLGNLPSNRYWVYGILMAFSWTSLNYFALPITGLLIADMAAHGHIAKLRKMPMVSRIGMRLGLLALALATQWVPVIRENLNSGMAKINVQSHGELTFADWIFATVVLLIVETSEIGQLILSNIVFRVLGKLSAGIYLLAPAIVFTIVPTMALRLHDAQTSSAAGVLGISWCLLVAACFGFAIPFYLLVECPSKLLGELVVNNIEKLGVDPELAKRDAEDLKALLAGAK</sequence>
<accession>A0A0C4ELH1</accession>
<dbReference type="STRING" id="630390.A0A0C4ELH1"/>
<feature type="compositionally biased region" description="Low complexity" evidence="1">
    <location>
        <begin position="148"/>
        <end position="166"/>
    </location>
</feature>
<evidence type="ECO:0000313" key="4">
    <source>
        <dbReference type="EnsemblFungi" id="PTTG_01605-t43_1-p1"/>
    </source>
</evidence>
<dbReference type="PANTHER" id="PTHR16779:SF1">
    <property type="entry name" value="BETA-1,4-MANNOSYLTRANSFERASE EGH"/>
    <property type="match status" value="1"/>
</dbReference>
<evidence type="ECO:0000256" key="1">
    <source>
        <dbReference type="SAM" id="MobiDB-lite"/>
    </source>
</evidence>
<evidence type="ECO:0008006" key="6">
    <source>
        <dbReference type="Google" id="ProtNLM"/>
    </source>
</evidence>
<dbReference type="AlphaFoldDB" id="A0A0C4ELH1"/>
<reference evidence="3" key="2">
    <citation type="submission" date="2016-05" db="EMBL/GenBank/DDBJ databases">
        <title>Comparative analysis highlights variable genome content of wheat rusts and divergence of the mating loci.</title>
        <authorList>
            <person name="Cuomo C.A."/>
            <person name="Bakkeren G."/>
            <person name="Szabo L."/>
            <person name="Khalil H."/>
            <person name="Joly D."/>
            <person name="Goldberg J."/>
            <person name="Young S."/>
            <person name="Zeng Q."/>
            <person name="Fellers J."/>
        </authorList>
    </citation>
    <scope>NUCLEOTIDE SEQUENCE [LARGE SCALE GENOMIC DNA]</scope>
    <source>
        <strain evidence="3">1-1 BBBD Race 1</strain>
    </source>
</reference>
<feature type="transmembrane region" description="Helical" evidence="2">
    <location>
        <begin position="394"/>
        <end position="411"/>
    </location>
</feature>
<name>A0A0C4ELH1_PUCT1</name>
<proteinExistence type="predicted"/>
<keyword evidence="2" id="KW-0472">Membrane</keyword>
<reference evidence="4 5" key="3">
    <citation type="journal article" date="2017" name="G3 (Bethesda)">
        <title>Comparative analysis highlights variable genome content of wheat rusts and divergence of the mating loci.</title>
        <authorList>
            <person name="Cuomo C.A."/>
            <person name="Bakkeren G."/>
            <person name="Khalil H.B."/>
            <person name="Panwar V."/>
            <person name="Joly D."/>
            <person name="Linning R."/>
            <person name="Sakthikumar S."/>
            <person name="Song X."/>
            <person name="Adiconis X."/>
            <person name="Fan L."/>
            <person name="Goldberg J.M."/>
            <person name="Levin J.Z."/>
            <person name="Young S."/>
            <person name="Zeng Q."/>
            <person name="Anikster Y."/>
            <person name="Bruce M."/>
            <person name="Wang M."/>
            <person name="Yin C."/>
            <person name="McCallum B."/>
            <person name="Szabo L.J."/>
            <person name="Hulbert S."/>
            <person name="Chen X."/>
            <person name="Fellers J.P."/>
        </authorList>
    </citation>
    <scope>NUCLEOTIDE SEQUENCE</scope>
    <source>
        <strain evidence="5">Isolate 1-1 / race 1 (BBBD)</strain>
        <strain evidence="4">isolate 1-1 / race 1 (BBBD)</strain>
    </source>
</reference>
<reference evidence="4" key="4">
    <citation type="submission" date="2025-05" db="UniProtKB">
        <authorList>
            <consortium name="EnsemblFungi"/>
        </authorList>
    </citation>
    <scope>IDENTIFICATION</scope>
    <source>
        <strain evidence="4">isolate 1-1 / race 1 (BBBD)</strain>
    </source>
</reference>
<feature type="transmembrane region" description="Helical" evidence="2">
    <location>
        <begin position="651"/>
        <end position="672"/>
    </location>
</feature>
<feature type="compositionally biased region" description="Polar residues" evidence="1">
    <location>
        <begin position="102"/>
        <end position="117"/>
    </location>
</feature>
<evidence type="ECO:0000313" key="3">
    <source>
        <dbReference type="EMBL" id="OAV93448.1"/>
    </source>
</evidence>
<reference evidence="3" key="1">
    <citation type="submission" date="2009-11" db="EMBL/GenBank/DDBJ databases">
        <authorList>
            <consortium name="The Broad Institute Genome Sequencing Platform"/>
            <person name="Ward D."/>
            <person name="Feldgarden M."/>
            <person name="Earl A."/>
            <person name="Young S.K."/>
            <person name="Zeng Q."/>
            <person name="Koehrsen M."/>
            <person name="Alvarado L."/>
            <person name="Berlin A."/>
            <person name="Bochicchio J."/>
            <person name="Borenstein D."/>
            <person name="Chapman S.B."/>
            <person name="Chen Z."/>
            <person name="Engels R."/>
            <person name="Freedman E."/>
            <person name="Gellesch M."/>
            <person name="Goldberg J."/>
            <person name="Griggs A."/>
            <person name="Gujja S."/>
            <person name="Heilman E."/>
            <person name="Heiman D."/>
            <person name="Hepburn T."/>
            <person name="Howarth C."/>
            <person name="Jen D."/>
            <person name="Larson L."/>
            <person name="Lewis B."/>
            <person name="Mehta T."/>
            <person name="Park D."/>
            <person name="Pearson M."/>
            <person name="Roberts A."/>
            <person name="Saif S."/>
            <person name="Shea T."/>
            <person name="Shenoy N."/>
            <person name="Sisk P."/>
            <person name="Stolte C."/>
            <person name="Sykes S."/>
            <person name="Thomson T."/>
            <person name="Walk T."/>
            <person name="White J."/>
            <person name="Yandava C."/>
            <person name="Izard J."/>
            <person name="Baranova O.V."/>
            <person name="Blanton J.M."/>
            <person name="Tanner A.C."/>
            <person name="Dewhirst F.E."/>
            <person name="Haas B."/>
            <person name="Nusbaum C."/>
            <person name="Birren B."/>
        </authorList>
    </citation>
    <scope>NUCLEOTIDE SEQUENCE [LARGE SCALE GENOMIC DNA]</scope>
    <source>
        <strain evidence="3">1-1 BBBD Race 1</strain>
    </source>
</reference>
<feature type="transmembrane region" description="Helical" evidence="2">
    <location>
        <begin position="301"/>
        <end position="319"/>
    </location>
</feature>
<dbReference type="EnsemblFungi" id="PTTG_01605-t43_1">
    <property type="protein sequence ID" value="PTTG_01605-t43_1-p1"/>
    <property type="gene ID" value="PTTG_01605"/>
</dbReference>
<feature type="transmembrane region" description="Helical" evidence="2">
    <location>
        <begin position="339"/>
        <end position="361"/>
    </location>
</feature>
<feature type="region of interest" description="Disordered" evidence="1">
    <location>
        <begin position="74"/>
        <end position="250"/>
    </location>
</feature>
<dbReference type="GO" id="GO:0019187">
    <property type="term" value="F:beta-1,4-mannosyltransferase activity"/>
    <property type="evidence" value="ECO:0007669"/>
    <property type="project" value="InterPro"/>
</dbReference>
<dbReference type="InterPro" id="IPR027389">
    <property type="entry name" value="B_mannosylTrfase_Bre-3/Egh"/>
</dbReference>
<keyword evidence="2" id="KW-0812">Transmembrane</keyword>
<dbReference type="GO" id="GO:0005737">
    <property type="term" value="C:cytoplasm"/>
    <property type="evidence" value="ECO:0007669"/>
    <property type="project" value="TreeGrafter"/>
</dbReference>
<feature type="compositionally biased region" description="Pro residues" evidence="1">
    <location>
        <begin position="92"/>
        <end position="101"/>
    </location>
</feature>
<feature type="transmembrane region" description="Helical" evidence="2">
    <location>
        <begin position="464"/>
        <end position="482"/>
    </location>
</feature>